<dbReference type="GO" id="GO:0016020">
    <property type="term" value="C:membrane"/>
    <property type="evidence" value="ECO:0007669"/>
    <property type="project" value="UniProtKB-SubCell"/>
</dbReference>
<comment type="similarity">
    <text evidence="2">Belongs to the peptidase S54 family.</text>
</comment>
<dbReference type="Pfam" id="PF01694">
    <property type="entry name" value="Rhomboid"/>
    <property type="match status" value="1"/>
</dbReference>
<dbReference type="AlphaFoldDB" id="A0A059FEJ4"/>
<dbReference type="SUPFAM" id="SSF144091">
    <property type="entry name" value="Rhomboid-like"/>
    <property type="match status" value="1"/>
</dbReference>
<evidence type="ECO:0000259" key="8">
    <source>
        <dbReference type="Pfam" id="PF01694"/>
    </source>
</evidence>
<dbReference type="InterPro" id="IPR035952">
    <property type="entry name" value="Rhomboid-like_sf"/>
</dbReference>
<keyword evidence="4" id="KW-0378">Hydrolase</keyword>
<dbReference type="PANTHER" id="PTHR43731">
    <property type="entry name" value="RHOMBOID PROTEASE"/>
    <property type="match status" value="1"/>
</dbReference>
<dbReference type="PANTHER" id="PTHR43731:SF14">
    <property type="entry name" value="PRESENILIN-ASSOCIATED RHOMBOID-LIKE PROTEIN, MITOCHONDRIAL"/>
    <property type="match status" value="1"/>
</dbReference>
<protein>
    <submittedName>
        <fullName evidence="9">S54 family peptidase</fullName>
    </submittedName>
</protein>
<dbReference type="OrthoDB" id="9797190at2"/>
<evidence type="ECO:0000313" key="9">
    <source>
        <dbReference type="EMBL" id="KCZ88981.1"/>
    </source>
</evidence>
<comment type="caution">
    <text evidence="9">The sequence shown here is derived from an EMBL/GenBank/DDBJ whole genome shotgun (WGS) entry which is preliminary data.</text>
</comment>
<gene>
    <name evidence="9" type="ORF">HJA_06787</name>
</gene>
<dbReference type="eggNOG" id="COG0705">
    <property type="taxonomic scope" value="Bacteria"/>
</dbReference>
<feature type="transmembrane region" description="Helical" evidence="7">
    <location>
        <begin position="80"/>
        <end position="102"/>
    </location>
</feature>
<feature type="domain" description="Peptidase S54 rhomboid" evidence="8">
    <location>
        <begin position="45"/>
        <end position="188"/>
    </location>
</feature>
<keyword evidence="6 7" id="KW-0472">Membrane</keyword>
<feature type="transmembrane region" description="Helical" evidence="7">
    <location>
        <begin position="140"/>
        <end position="160"/>
    </location>
</feature>
<dbReference type="EMBL" id="ARYJ01000004">
    <property type="protein sequence ID" value="KCZ88981.1"/>
    <property type="molecule type" value="Genomic_DNA"/>
</dbReference>
<feature type="transmembrane region" description="Helical" evidence="7">
    <location>
        <begin position="167"/>
        <end position="187"/>
    </location>
</feature>
<evidence type="ECO:0000256" key="4">
    <source>
        <dbReference type="ARBA" id="ARBA00022801"/>
    </source>
</evidence>
<name>A0A059FEJ4_9PROT</name>
<comment type="subcellular location">
    <subcellularLocation>
        <location evidence="1">Membrane</location>
        <topology evidence="1">Multi-pass membrane protein</topology>
    </subcellularLocation>
</comment>
<dbReference type="Proteomes" id="UP000024816">
    <property type="component" value="Unassembled WGS sequence"/>
</dbReference>
<evidence type="ECO:0000256" key="5">
    <source>
        <dbReference type="ARBA" id="ARBA00022989"/>
    </source>
</evidence>
<sequence>MEYFSAAPVTSSLLLANIIASMIGFASPDFVTQNAFWIRPIREQRQWHRVITSGFLHVATWHLFANMITLYYFGPWLEHVFGATGFLILYFGSLLGGSMWDVVDKRNKPDYRAVGASGAISGLMSAVGIIFPFLTIGIFGILPVWAGAYAVIFIIISYGLSKREDAIIGHGAHLGGALAGIVITLLLRPESFSELIQQISEKFG</sequence>
<keyword evidence="10" id="KW-1185">Reference proteome</keyword>
<dbReference type="InterPro" id="IPR050925">
    <property type="entry name" value="Rhomboid_protease_S54"/>
</dbReference>
<reference evidence="9 10" key="1">
    <citation type="journal article" date="2014" name="Antonie Van Leeuwenhoek">
        <title>Hyphomonas beringensis sp. nov. and Hyphomonas chukchiensis sp. nov., isolated from surface seawater of the Bering Sea and Chukchi Sea.</title>
        <authorList>
            <person name="Li C."/>
            <person name="Lai Q."/>
            <person name="Li G."/>
            <person name="Dong C."/>
            <person name="Wang J."/>
            <person name="Liao Y."/>
            <person name="Shao Z."/>
        </authorList>
    </citation>
    <scope>NUCLEOTIDE SEQUENCE [LARGE SCALE GENOMIC DNA]</scope>
    <source>
        <strain evidence="9 10">VP2</strain>
    </source>
</reference>
<evidence type="ECO:0000256" key="3">
    <source>
        <dbReference type="ARBA" id="ARBA00022692"/>
    </source>
</evidence>
<feature type="transmembrane region" description="Helical" evidence="7">
    <location>
        <begin position="50"/>
        <end position="74"/>
    </location>
</feature>
<evidence type="ECO:0000256" key="7">
    <source>
        <dbReference type="SAM" id="Phobius"/>
    </source>
</evidence>
<dbReference type="GO" id="GO:0004252">
    <property type="term" value="F:serine-type endopeptidase activity"/>
    <property type="evidence" value="ECO:0007669"/>
    <property type="project" value="InterPro"/>
</dbReference>
<evidence type="ECO:0000256" key="6">
    <source>
        <dbReference type="ARBA" id="ARBA00023136"/>
    </source>
</evidence>
<dbReference type="STRING" id="1280952.HJA_06787"/>
<feature type="transmembrane region" description="Helical" evidence="7">
    <location>
        <begin position="12"/>
        <end position="38"/>
    </location>
</feature>
<dbReference type="Gene3D" id="1.20.1540.10">
    <property type="entry name" value="Rhomboid-like"/>
    <property type="match status" value="1"/>
</dbReference>
<keyword evidence="5 7" id="KW-1133">Transmembrane helix</keyword>
<dbReference type="PATRIC" id="fig|1280952.3.peg.1347"/>
<dbReference type="RefSeq" id="WP_035580003.1">
    <property type="nucleotide sequence ID" value="NZ_ARYJ01000004.1"/>
</dbReference>
<evidence type="ECO:0000256" key="2">
    <source>
        <dbReference type="ARBA" id="ARBA00009045"/>
    </source>
</evidence>
<proteinExistence type="inferred from homology"/>
<dbReference type="InterPro" id="IPR022764">
    <property type="entry name" value="Peptidase_S54_rhomboid_dom"/>
</dbReference>
<evidence type="ECO:0000313" key="10">
    <source>
        <dbReference type="Proteomes" id="UP000024816"/>
    </source>
</evidence>
<keyword evidence="3 7" id="KW-0812">Transmembrane</keyword>
<accession>A0A059FEJ4</accession>
<organism evidence="9 10">
    <name type="scientific">Hyphomonas jannaschiana VP2</name>
    <dbReference type="NCBI Taxonomy" id="1280952"/>
    <lineage>
        <taxon>Bacteria</taxon>
        <taxon>Pseudomonadati</taxon>
        <taxon>Pseudomonadota</taxon>
        <taxon>Alphaproteobacteria</taxon>
        <taxon>Hyphomonadales</taxon>
        <taxon>Hyphomonadaceae</taxon>
        <taxon>Hyphomonas</taxon>
    </lineage>
</organism>
<feature type="transmembrane region" description="Helical" evidence="7">
    <location>
        <begin position="114"/>
        <end position="134"/>
    </location>
</feature>
<evidence type="ECO:0000256" key="1">
    <source>
        <dbReference type="ARBA" id="ARBA00004141"/>
    </source>
</evidence>